<dbReference type="RefSeq" id="WP_185242882.1">
    <property type="nucleotide sequence ID" value="NZ_AP023213.1"/>
</dbReference>
<dbReference type="Pfam" id="PF02954">
    <property type="entry name" value="HTH_8"/>
    <property type="match status" value="1"/>
</dbReference>
<dbReference type="GO" id="GO:0043565">
    <property type="term" value="F:sequence-specific DNA binding"/>
    <property type="evidence" value="ECO:0007669"/>
    <property type="project" value="InterPro"/>
</dbReference>
<name>A0A6S6M3W0_9BACT</name>
<dbReference type="Gene3D" id="1.10.10.60">
    <property type="entry name" value="Homeodomain-like"/>
    <property type="match status" value="1"/>
</dbReference>
<dbReference type="InterPro" id="IPR002197">
    <property type="entry name" value="HTH_Fis"/>
</dbReference>
<evidence type="ECO:0000313" key="3">
    <source>
        <dbReference type="EMBL" id="BCG48079.1"/>
    </source>
</evidence>
<dbReference type="PANTHER" id="PTHR32071">
    <property type="entry name" value="TRANSCRIPTIONAL REGULATORY PROTEIN"/>
    <property type="match status" value="1"/>
</dbReference>
<dbReference type="SUPFAM" id="SSF46689">
    <property type="entry name" value="Homeodomain-like"/>
    <property type="match status" value="1"/>
</dbReference>
<dbReference type="KEGG" id="gbn:GEOBRER4_28290"/>
<dbReference type="PROSITE" id="PS50110">
    <property type="entry name" value="RESPONSE_REGULATORY"/>
    <property type="match status" value="1"/>
</dbReference>
<evidence type="ECO:0000259" key="2">
    <source>
        <dbReference type="PROSITE" id="PS50110"/>
    </source>
</evidence>
<sequence length="262" mass="29107">MEKLLVVEAEKPLCMQLESQLCLEYEVVAGTERAVAMDLFLQHAPKVVLLGLGFAMDAAENPDEVRLLEWMLKVRQSAKVVLLVLPEQREEAHLALQLGAYDFHWKPVRMAELQVTIRRAFHLNEIEEQHQALKKTLERTTAGIEGLAGQCMALRQLFVPRKSAPLPETDLCYRARLVGVASEGGGSSWESEGADGAPRLVGQVTLREARDKVEKLMVEEAVGNSGGNMTRASELLGVSRPALYDLMKKYGLGRKGQTPVRY</sequence>
<evidence type="ECO:0000256" key="1">
    <source>
        <dbReference type="PROSITE-ProRule" id="PRU00169"/>
    </source>
</evidence>
<keyword evidence="4" id="KW-1185">Reference proteome</keyword>
<dbReference type="EMBL" id="AP023213">
    <property type="protein sequence ID" value="BCG48079.1"/>
    <property type="molecule type" value="Genomic_DNA"/>
</dbReference>
<dbReference type="Proteomes" id="UP000515472">
    <property type="component" value="Chromosome"/>
</dbReference>
<comment type="caution">
    <text evidence="1">Lacks conserved residue(s) required for the propagation of feature annotation.</text>
</comment>
<proteinExistence type="predicted"/>
<dbReference type="PRINTS" id="PR01590">
    <property type="entry name" value="HTHFIS"/>
</dbReference>
<dbReference type="Gene3D" id="3.40.50.2300">
    <property type="match status" value="1"/>
</dbReference>
<accession>A0A6S6M3W0</accession>
<dbReference type="PANTHER" id="PTHR32071:SF113">
    <property type="entry name" value="ALGINATE BIOSYNTHESIS TRANSCRIPTIONAL REGULATORY PROTEIN ALGB"/>
    <property type="match status" value="1"/>
</dbReference>
<protein>
    <submittedName>
        <fullName evidence="3">Two-component transcriptional response regulator, AtoC family</fullName>
    </submittedName>
</protein>
<dbReference type="SUPFAM" id="SSF52172">
    <property type="entry name" value="CheY-like"/>
    <property type="match status" value="1"/>
</dbReference>
<dbReference type="AlphaFoldDB" id="A0A6S6M3W0"/>
<reference evidence="3 4" key="1">
    <citation type="submission" date="2020-06" db="EMBL/GenBank/DDBJ databases">
        <title>Interaction of electrochemicaly active bacteria, Geobacter bremensis R4 on different carbon anode.</title>
        <authorList>
            <person name="Meng L."/>
            <person name="Yoshida N."/>
        </authorList>
    </citation>
    <scope>NUCLEOTIDE SEQUENCE [LARGE SCALE GENOMIC DNA]</scope>
    <source>
        <strain evidence="3 4">R4</strain>
    </source>
</reference>
<dbReference type="InterPro" id="IPR009057">
    <property type="entry name" value="Homeodomain-like_sf"/>
</dbReference>
<organism evidence="3 4">
    <name type="scientific">Citrifermentans bremense</name>
    <dbReference type="NCBI Taxonomy" id="60035"/>
    <lineage>
        <taxon>Bacteria</taxon>
        <taxon>Pseudomonadati</taxon>
        <taxon>Thermodesulfobacteriota</taxon>
        <taxon>Desulfuromonadia</taxon>
        <taxon>Geobacterales</taxon>
        <taxon>Geobacteraceae</taxon>
        <taxon>Citrifermentans</taxon>
    </lineage>
</organism>
<feature type="domain" description="Response regulatory" evidence="2">
    <location>
        <begin position="3"/>
        <end position="121"/>
    </location>
</feature>
<evidence type="ECO:0000313" key="4">
    <source>
        <dbReference type="Proteomes" id="UP000515472"/>
    </source>
</evidence>
<dbReference type="GO" id="GO:0000160">
    <property type="term" value="P:phosphorelay signal transduction system"/>
    <property type="evidence" value="ECO:0007669"/>
    <property type="project" value="InterPro"/>
</dbReference>
<gene>
    <name evidence="3" type="ORF">GEOBRER4_n2948</name>
</gene>
<dbReference type="InterPro" id="IPR011006">
    <property type="entry name" value="CheY-like_superfamily"/>
</dbReference>
<dbReference type="InterPro" id="IPR001789">
    <property type="entry name" value="Sig_transdc_resp-reg_receiver"/>
</dbReference>